<dbReference type="Pfam" id="PF04294">
    <property type="entry name" value="VanW"/>
    <property type="match status" value="1"/>
</dbReference>
<dbReference type="InterPro" id="IPR022029">
    <property type="entry name" value="YoaR-like_PG-bd"/>
</dbReference>
<protein>
    <submittedName>
        <fullName evidence="3">VanW family protein</fullName>
    </submittedName>
</protein>
<evidence type="ECO:0000313" key="3">
    <source>
        <dbReference type="EMBL" id="MFG6271900.1"/>
    </source>
</evidence>
<keyword evidence="4" id="KW-1185">Reference proteome</keyword>
<dbReference type="InterPro" id="IPR052913">
    <property type="entry name" value="Glycopeptide_resist_protein"/>
</dbReference>
<organism evidence="3 4">
    <name type="scientific">Megasphaera hexanoica</name>
    <dbReference type="NCBI Taxonomy" id="1675036"/>
    <lineage>
        <taxon>Bacteria</taxon>
        <taxon>Bacillati</taxon>
        <taxon>Bacillota</taxon>
        <taxon>Negativicutes</taxon>
        <taxon>Veillonellales</taxon>
        <taxon>Veillonellaceae</taxon>
        <taxon>Megasphaera</taxon>
    </lineage>
</organism>
<comment type="caution">
    <text evidence="3">The sequence shown here is derived from an EMBL/GenBank/DDBJ whole genome shotgun (WGS) entry which is preliminary data.</text>
</comment>
<feature type="compositionally biased region" description="Acidic residues" evidence="1">
    <location>
        <begin position="502"/>
        <end position="518"/>
    </location>
</feature>
<evidence type="ECO:0000256" key="1">
    <source>
        <dbReference type="SAM" id="MobiDB-lite"/>
    </source>
</evidence>
<dbReference type="EMBL" id="JBIEKR010000001">
    <property type="protein sequence ID" value="MFG6271900.1"/>
    <property type="molecule type" value="Genomic_DNA"/>
</dbReference>
<dbReference type="PANTHER" id="PTHR35788">
    <property type="entry name" value="EXPORTED PROTEIN-RELATED"/>
    <property type="match status" value="1"/>
</dbReference>
<feature type="domain" description="YoaR-like putative peptidoglycan binding" evidence="2">
    <location>
        <begin position="102"/>
        <end position="215"/>
    </location>
</feature>
<reference evidence="3 4" key="1">
    <citation type="submission" date="2024-10" db="EMBL/GenBank/DDBJ databases">
        <authorList>
            <person name="Sang B.-I."/>
            <person name="Prabhaharan D."/>
        </authorList>
    </citation>
    <scope>NUCLEOTIDE SEQUENCE [LARGE SCALE GENOMIC DNA]</scope>
    <source>
        <strain evidence="3 4">MH</strain>
    </source>
</reference>
<dbReference type="PANTHER" id="PTHR35788:SF1">
    <property type="entry name" value="EXPORTED PROTEIN"/>
    <property type="match status" value="1"/>
</dbReference>
<evidence type="ECO:0000259" key="2">
    <source>
        <dbReference type="Pfam" id="PF12229"/>
    </source>
</evidence>
<sequence length="518" mass="57488">MQDEEKARKERMKEYRRRYREKHGIKEHPNRLKKIAAVIIGICIAASGSFFAAQSKAASMVTLEGKPVTEMTEEDVREFLDKREGDLQKQSVHFTADDVDETLPLGKVDAHFDRQRINDALFLVGRTGSPVRRVADVISILRFGRDVPLSIAVDEEKLASYIGDMHDRYDQEPRNAHARPDGSGVTIQKERDQITIDSEALQSAVLDELGDGRTDTVEVPVTARKEAQIKEKDLKSIDTVLSYYTTHFDGKNDNRDDNIRIAQKALNDTLVPAGKDCSFNKTVGKRTREKGYKDAPVYFDNKVVLDAGGGVCQVSTTLFNAALRAGMIIASRSPHYAPAGYVPVGMDATVADDSLDFAFTNPFTRPVYIYTEMGDASVTVYILGNHADTCNVTFNTVSQKTLPHRVVRRHDDKVTEDKRDQEGYDGHDITIRRTINYTDGDHYTDTIVSHYDPNTEIILTPGDSSEEVVQTTNLDGEQPQDAMINAPHDPTKIPEPAVSETDSGDGADGSDSEAADDE</sequence>
<feature type="region of interest" description="Disordered" evidence="1">
    <location>
        <begin position="474"/>
        <end position="518"/>
    </location>
</feature>
<dbReference type="InterPro" id="IPR007391">
    <property type="entry name" value="Vancomycin_resist_VanW"/>
</dbReference>
<accession>A0ABW7DPF2</accession>
<evidence type="ECO:0000313" key="4">
    <source>
        <dbReference type="Proteomes" id="UP001605989"/>
    </source>
</evidence>
<proteinExistence type="predicted"/>
<dbReference type="Proteomes" id="UP001605989">
    <property type="component" value="Unassembled WGS sequence"/>
</dbReference>
<name>A0ABW7DPF2_9FIRM</name>
<dbReference type="RefSeq" id="WP_257536528.1">
    <property type="nucleotide sequence ID" value="NZ_CP011940.1"/>
</dbReference>
<dbReference type="Pfam" id="PF12229">
    <property type="entry name" value="PG_binding_4"/>
    <property type="match status" value="1"/>
</dbReference>
<gene>
    <name evidence="3" type="ORF">ACGTZG_01700</name>
</gene>